<dbReference type="Proteomes" id="UP001303889">
    <property type="component" value="Unassembled WGS sequence"/>
</dbReference>
<reference evidence="5" key="2">
    <citation type="submission" date="2023-05" db="EMBL/GenBank/DDBJ databases">
        <authorList>
            <consortium name="Lawrence Berkeley National Laboratory"/>
            <person name="Steindorff A."/>
            <person name="Hensen N."/>
            <person name="Bonometti L."/>
            <person name="Westerberg I."/>
            <person name="Brannstrom I.O."/>
            <person name="Guillou S."/>
            <person name="Cros-Aarteil S."/>
            <person name="Calhoun S."/>
            <person name="Haridas S."/>
            <person name="Kuo A."/>
            <person name="Mondo S."/>
            <person name="Pangilinan J."/>
            <person name="Riley R."/>
            <person name="Labutti K."/>
            <person name="Andreopoulos B."/>
            <person name="Lipzen A."/>
            <person name="Chen C."/>
            <person name="Yanf M."/>
            <person name="Daum C."/>
            <person name="Ng V."/>
            <person name="Clum A."/>
            <person name="Ohm R."/>
            <person name="Martin F."/>
            <person name="Silar P."/>
            <person name="Natvig D."/>
            <person name="Lalanne C."/>
            <person name="Gautier V."/>
            <person name="Ament-Velasquez S.L."/>
            <person name="Kruys A."/>
            <person name="Hutchinson M.I."/>
            <person name="Powell A.J."/>
            <person name="Barry K."/>
            <person name="Miller A.N."/>
            <person name="Grigoriev I.V."/>
            <person name="Debuchy R."/>
            <person name="Gladieux P."/>
            <person name="Thoren M.H."/>
            <person name="Johannesson H."/>
        </authorList>
    </citation>
    <scope>NUCLEOTIDE SEQUENCE</scope>
    <source>
        <strain evidence="5">CBS 103.79</strain>
    </source>
</reference>
<accession>A0AAN6RQL8</accession>
<dbReference type="GO" id="GO:0016887">
    <property type="term" value="F:ATP hydrolysis activity"/>
    <property type="evidence" value="ECO:0007669"/>
    <property type="project" value="InterPro"/>
</dbReference>
<dbReference type="Gene3D" id="1.10.8.60">
    <property type="match status" value="1"/>
</dbReference>
<dbReference type="PANTHER" id="PTHR23074">
    <property type="entry name" value="AAA DOMAIN-CONTAINING"/>
    <property type="match status" value="1"/>
</dbReference>
<dbReference type="SMART" id="SM00382">
    <property type="entry name" value="AAA"/>
    <property type="match status" value="1"/>
</dbReference>
<dbReference type="PANTHER" id="PTHR23074:SF83">
    <property type="entry name" value="VACUOLAR PROTEIN SORTING-ASSOCIATED PROTEIN 4A"/>
    <property type="match status" value="1"/>
</dbReference>
<dbReference type="InterPro" id="IPR041569">
    <property type="entry name" value="AAA_lid_3"/>
</dbReference>
<evidence type="ECO:0000256" key="1">
    <source>
        <dbReference type="ARBA" id="ARBA00022741"/>
    </source>
</evidence>
<evidence type="ECO:0000313" key="5">
    <source>
        <dbReference type="EMBL" id="KAK3898863.1"/>
    </source>
</evidence>
<dbReference type="FunFam" id="1.10.8.60:FF:000015">
    <property type="entry name" value="vacuolar protein sorting-associated protein 4A"/>
    <property type="match status" value="1"/>
</dbReference>
<dbReference type="Pfam" id="PF00004">
    <property type="entry name" value="AAA"/>
    <property type="match status" value="1"/>
</dbReference>
<comment type="caution">
    <text evidence="5">The sequence shown here is derived from an EMBL/GenBank/DDBJ whole genome shotgun (WGS) entry which is preliminary data.</text>
</comment>
<protein>
    <recommendedName>
        <fullName evidence="4">AAA+ ATPase domain-containing protein</fullName>
    </recommendedName>
</protein>
<evidence type="ECO:0000313" key="6">
    <source>
        <dbReference type="Proteomes" id="UP001303889"/>
    </source>
</evidence>
<dbReference type="SUPFAM" id="SSF52540">
    <property type="entry name" value="P-loop containing nucleoside triphosphate hydrolases"/>
    <property type="match status" value="1"/>
</dbReference>
<dbReference type="InterPro" id="IPR050304">
    <property type="entry name" value="MT-severing_AAA_ATPase"/>
</dbReference>
<dbReference type="InterPro" id="IPR015415">
    <property type="entry name" value="Spast_Vps4_C"/>
</dbReference>
<gene>
    <name evidence="5" type="ORF">C8A05DRAFT_18617</name>
</gene>
<feature type="compositionally biased region" description="Polar residues" evidence="3">
    <location>
        <begin position="54"/>
        <end position="78"/>
    </location>
</feature>
<dbReference type="EMBL" id="MU855867">
    <property type="protein sequence ID" value="KAK3898863.1"/>
    <property type="molecule type" value="Genomic_DNA"/>
</dbReference>
<dbReference type="InterPro" id="IPR003593">
    <property type="entry name" value="AAA+_ATPase"/>
</dbReference>
<evidence type="ECO:0000256" key="2">
    <source>
        <dbReference type="ARBA" id="ARBA00022840"/>
    </source>
</evidence>
<dbReference type="Gene3D" id="3.40.50.300">
    <property type="entry name" value="P-loop containing nucleotide triphosphate hydrolases"/>
    <property type="match status" value="1"/>
</dbReference>
<feature type="non-terminal residue" evidence="5">
    <location>
        <position position="991"/>
    </location>
</feature>
<feature type="domain" description="AAA+ ATPase" evidence="4">
    <location>
        <begin position="491"/>
        <end position="636"/>
    </location>
</feature>
<keyword evidence="1" id="KW-0547">Nucleotide-binding</keyword>
<dbReference type="InterPro" id="IPR003960">
    <property type="entry name" value="ATPase_AAA_CS"/>
</dbReference>
<sequence>MEKQAAASHTSPSEASKVRHASLSNPPKLISRQTSSLHPTSPPVPNTPAGPSLDSLTPLLQSLMIGSSEATAKQATTPNPKPGHDVQIRSGRTHPKDAEAPTSGSKPKVSADPTRCVRCHTAWGPGIVLYGVPCCKTRICIPCLGQALGEGVQNDVWHNLGLPEWVGCLASSCQTRLKPEDVAIATSTGETLQLPCKRSIQAAQQARNMLEAIRPRPNRQECELAQRLHKALISHALIWKLGEADSATMAAALFPVRSGFLTQLVPILAGLLKTTTKTCTRCSAAFEAVDDSNAPAWTYVSNSFPGDWTWMVLRRPSKTMLPECAGKHSLDICQVCLPKLVFSGLEFLDALSGTGNYRFVCPLCKHVLSPVQVERIARLIDPSRAPATLSGISVTANFSLATAAKPAALPKAVTSLLGSSNTQKFLGGGLSKTPEPENSTHKEALMNAVVSKKPNVKWDDVAGLVPAKQELQRAIVFPARFPNLYDNKRRASGAILLYGPPGTGKSYLAKAVATEVDHTFFSISSGDVVSKWMGESEKLVRQLFTLARESKPSIIFIDEIDALCSNREGGGGGSADRGSEHSSRMKTEILVQLDGLHAGSNDNTGVVVLAATNLPWALDPAFRRRFEPRIYIPLPDKAARRQLFEIHAGKWAELLSKEDLDDLAEMTEGYSGSDIANVIKHALSVPLQKAQSSRFFRATTSSGESLYTPCEAHEEGAVEMTWEQVPKNGLSEPPVTAADFWHILRDRRVKSSVGVGELKRYEDWTHEFAMRLLRTHKLELVEFLGDEVPPYAILSHTDVNPDDARYSWPGSFKESRWFTRGWTLQELIAPGVVEFYNSQWESIGSREKLLDLVIDSTKISPSYFETGDLTKFSAAEKMSWAADRNTTRSEDMAYCLLGIFDINMPLLYGEGDRAFLRLQEEILRQYGDDSLFAHTGFDLLASSPWWFRDSLERAEPGTYSIALLSCGASGLAIPLTLREEEPGVFTKMWLP</sequence>
<feature type="region of interest" description="Disordered" evidence="3">
    <location>
        <begin position="1"/>
        <end position="111"/>
    </location>
</feature>
<dbReference type="Pfam" id="PF09336">
    <property type="entry name" value="Vps4_C"/>
    <property type="match status" value="1"/>
</dbReference>
<dbReference type="GO" id="GO:0007033">
    <property type="term" value="P:vacuole organization"/>
    <property type="evidence" value="ECO:0007669"/>
    <property type="project" value="TreeGrafter"/>
</dbReference>
<organism evidence="5 6">
    <name type="scientific">Staphylotrichum tortipilum</name>
    <dbReference type="NCBI Taxonomy" id="2831512"/>
    <lineage>
        <taxon>Eukaryota</taxon>
        <taxon>Fungi</taxon>
        <taxon>Dikarya</taxon>
        <taxon>Ascomycota</taxon>
        <taxon>Pezizomycotina</taxon>
        <taxon>Sordariomycetes</taxon>
        <taxon>Sordariomycetidae</taxon>
        <taxon>Sordariales</taxon>
        <taxon>Chaetomiaceae</taxon>
        <taxon>Staphylotrichum</taxon>
    </lineage>
</organism>
<dbReference type="GO" id="GO:0005524">
    <property type="term" value="F:ATP binding"/>
    <property type="evidence" value="ECO:0007669"/>
    <property type="project" value="UniProtKB-KW"/>
</dbReference>
<dbReference type="FunFam" id="3.40.50.300:FF:002588">
    <property type="entry name" value="ATPase, AAA family"/>
    <property type="match status" value="1"/>
</dbReference>
<dbReference type="AlphaFoldDB" id="A0AAN6RQL8"/>
<keyword evidence="6" id="KW-1185">Reference proteome</keyword>
<reference evidence="5" key="1">
    <citation type="journal article" date="2023" name="Mol. Phylogenet. Evol.">
        <title>Genome-scale phylogeny and comparative genomics of the fungal order Sordariales.</title>
        <authorList>
            <person name="Hensen N."/>
            <person name="Bonometti L."/>
            <person name="Westerberg I."/>
            <person name="Brannstrom I.O."/>
            <person name="Guillou S."/>
            <person name="Cros-Aarteil S."/>
            <person name="Calhoun S."/>
            <person name="Haridas S."/>
            <person name="Kuo A."/>
            <person name="Mondo S."/>
            <person name="Pangilinan J."/>
            <person name="Riley R."/>
            <person name="LaButti K."/>
            <person name="Andreopoulos B."/>
            <person name="Lipzen A."/>
            <person name="Chen C."/>
            <person name="Yan M."/>
            <person name="Daum C."/>
            <person name="Ng V."/>
            <person name="Clum A."/>
            <person name="Steindorff A."/>
            <person name="Ohm R.A."/>
            <person name="Martin F."/>
            <person name="Silar P."/>
            <person name="Natvig D.O."/>
            <person name="Lalanne C."/>
            <person name="Gautier V."/>
            <person name="Ament-Velasquez S.L."/>
            <person name="Kruys A."/>
            <person name="Hutchinson M.I."/>
            <person name="Powell A.J."/>
            <person name="Barry K."/>
            <person name="Miller A.N."/>
            <person name="Grigoriev I.V."/>
            <person name="Debuchy R."/>
            <person name="Gladieux P."/>
            <person name="Hiltunen Thoren M."/>
            <person name="Johannesson H."/>
        </authorList>
    </citation>
    <scope>NUCLEOTIDE SEQUENCE</scope>
    <source>
        <strain evidence="5">CBS 103.79</strain>
    </source>
</reference>
<dbReference type="InterPro" id="IPR027417">
    <property type="entry name" value="P-loop_NTPase"/>
</dbReference>
<dbReference type="Pfam" id="PF17862">
    <property type="entry name" value="AAA_lid_3"/>
    <property type="match status" value="1"/>
</dbReference>
<proteinExistence type="predicted"/>
<name>A0AAN6RQL8_9PEZI</name>
<dbReference type="GO" id="GO:0016197">
    <property type="term" value="P:endosomal transport"/>
    <property type="evidence" value="ECO:0007669"/>
    <property type="project" value="TreeGrafter"/>
</dbReference>
<dbReference type="PROSITE" id="PS00674">
    <property type="entry name" value="AAA"/>
    <property type="match status" value="1"/>
</dbReference>
<evidence type="ECO:0000259" key="4">
    <source>
        <dbReference type="SMART" id="SM00382"/>
    </source>
</evidence>
<evidence type="ECO:0000256" key="3">
    <source>
        <dbReference type="SAM" id="MobiDB-lite"/>
    </source>
</evidence>
<keyword evidence="2" id="KW-0067">ATP-binding</keyword>
<dbReference type="InterPro" id="IPR003959">
    <property type="entry name" value="ATPase_AAA_core"/>
</dbReference>